<dbReference type="PROSITE" id="PS50203">
    <property type="entry name" value="CALPAIN_CAT"/>
    <property type="match status" value="1"/>
</dbReference>
<feature type="compositionally biased region" description="Acidic residues" evidence="9">
    <location>
        <begin position="56"/>
        <end position="72"/>
    </location>
</feature>
<dbReference type="PROSITE" id="PS50178">
    <property type="entry name" value="ZF_FYVE"/>
    <property type="match status" value="1"/>
</dbReference>
<dbReference type="SMART" id="SM00456">
    <property type="entry name" value="WW"/>
    <property type="match status" value="2"/>
</dbReference>
<dbReference type="Pfam" id="PF00648">
    <property type="entry name" value="Peptidase_C2"/>
    <property type="match status" value="1"/>
</dbReference>
<feature type="domain" description="WW" evidence="10">
    <location>
        <begin position="69"/>
        <end position="103"/>
    </location>
</feature>
<feature type="region of interest" description="Disordered" evidence="9">
    <location>
        <begin position="301"/>
        <end position="321"/>
    </location>
</feature>
<dbReference type="SUPFAM" id="SSF48371">
    <property type="entry name" value="ARM repeat"/>
    <property type="match status" value="1"/>
</dbReference>
<dbReference type="AlphaFoldDB" id="A0ABD3NNL1"/>
<dbReference type="Gene3D" id="1.25.10.10">
    <property type="entry name" value="Leucine-rich Repeat Variant"/>
    <property type="match status" value="1"/>
</dbReference>
<keyword evidence="1 8" id="KW-0645">Protease</keyword>
<feature type="compositionally biased region" description="Basic and acidic residues" evidence="9">
    <location>
        <begin position="488"/>
        <end position="501"/>
    </location>
</feature>
<evidence type="ECO:0000256" key="4">
    <source>
        <dbReference type="ARBA" id="ARBA00022801"/>
    </source>
</evidence>
<dbReference type="PANTHER" id="PTHR46143">
    <property type="entry name" value="CALPAIN-7"/>
    <property type="match status" value="1"/>
</dbReference>
<dbReference type="SMART" id="SM00064">
    <property type="entry name" value="FYVE"/>
    <property type="match status" value="1"/>
</dbReference>
<dbReference type="InterPro" id="IPR036020">
    <property type="entry name" value="WW_dom_sf"/>
</dbReference>
<evidence type="ECO:0000256" key="6">
    <source>
        <dbReference type="ARBA" id="ARBA00022833"/>
    </source>
</evidence>
<feature type="compositionally biased region" description="Gly residues" evidence="9">
    <location>
        <begin position="127"/>
        <end position="138"/>
    </location>
</feature>
<keyword evidence="4 8" id="KW-0378">Hydrolase</keyword>
<dbReference type="SUPFAM" id="SSF57903">
    <property type="entry name" value="FYVE/PHD zinc finger"/>
    <property type="match status" value="1"/>
</dbReference>
<dbReference type="GO" id="GO:0008270">
    <property type="term" value="F:zinc ion binding"/>
    <property type="evidence" value="ECO:0007669"/>
    <property type="project" value="UniProtKB-KW"/>
</dbReference>
<dbReference type="SUPFAM" id="SSF51045">
    <property type="entry name" value="WW domain"/>
    <property type="match status" value="2"/>
</dbReference>
<dbReference type="SMART" id="SM00230">
    <property type="entry name" value="CysPc"/>
    <property type="match status" value="1"/>
</dbReference>
<dbReference type="Gene3D" id="3.90.70.10">
    <property type="entry name" value="Cysteine proteinases"/>
    <property type="match status" value="1"/>
</dbReference>
<dbReference type="InterPro" id="IPR051297">
    <property type="entry name" value="PalB/RIM13"/>
</dbReference>
<feature type="domain" description="Calpain catalytic" evidence="12">
    <location>
        <begin position="709"/>
        <end position="1035"/>
    </location>
</feature>
<feature type="active site" evidence="8">
    <location>
        <position position="772"/>
    </location>
</feature>
<evidence type="ECO:0000256" key="7">
    <source>
        <dbReference type="PROSITE-ProRule" id="PRU00091"/>
    </source>
</evidence>
<evidence type="ECO:0000256" key="1">
    <source>
        <dbReference type="ARBA" id="ARBA00022670"/>
    </source>
</evidence>
<name>A0ABD3NNL1_9STRA</name>
<dbReference type="PANTHER" id="PTHR46143:SF1">
    <property type="entry name" value="CALPAIN-7"/>
    <property type="match status" value="1"/>
</dbReference>
<evidence type="ECO:0000259" key="10">
    <source>
        <dbReference type="PROSITE" id="PS50020"/>
    </source>
</evidence>
<evidence type="ECO:0000313" key="13">
    <source>
        <dbReference type="EMBL" id="KAL3777474.1"/>
    </source>
</evidence>
<comment type="caution">
    <text evidence="13">The sequence shown here is derived from an EMBL/GenBank/DDBJ whole genome shotgun (WGS) entry which is preliminary data.</text>
</comment>
<evidence type="ECO:0000256" key="3">
    <source>
        <dbReference type="ARBA" id="ARBA00022771"/>
    </source>
</evidence>
<evidence type="ECO:0008006" key="15">
    <source>
        <dbReference type="Google" id="ProtNLM"/>
    </source>
</evidence>
<organism evidence="13 14">
    <name type="scientific">Stephanodiscus triporus</name>
    <dbReference type="NCBI Taxonomy" id="2934178"/>
    <lineage>
        <taxon>Eukaryota</taxon>
        <taxon>Sar</taxon>
        <taxon>Stramenopiles</taxon>
        <taxon>Ochrophyta</taxon>
        <taxon>Bacillariophyta</taxon>
        <taxon>Coscinodiscophyceae</taxon>
        <taxon>Thalassiosirophycidae</taxon>
        <taxon>Stephanodiscales</taxon>
        <taxon>Stephanodiscaceae</taxon>
        <taxon>Stephanodiscus</taxon>
    </lineage>
</organism>
<dbReference type="SUPFAM" id="SSF54001">
    <property type="entry name" value="Cysteine proteinases"/>
    <property type="match status" value="1"/>
</dbReference>
<feature type="compositionally biased region" description="Basic and acidic residues" evidence="9">
    <location>
        <begin position="1"/>
        <end position="11"/>
    </location>
</feature>
<feature type="active site" evidence="8">
    <location>
        <position position="980"/>
    </location>
</feature>
<evidence type="ECO:0000259" key="12">
    <source>
        <dbReference type="PROSITE" id="PS50203"/>
    </source>
</evidence>
<feature type="region of interest" description="Disordered" evidence="9">
    <location>
        <begin position="407"/>
        <end position="426"/>
    </location>
</feature>
<evidence type="ECO:0000256" key="8">
    <source>
        <dbReference type="PROSITE-ProRule" id="PRU00239"/>
    </source>
</evidence>
<keyword evidence="2" id="KW-0479">Metal-binding</keyword>
<keyword evidence="5 8" id="KW-0788">Thiol protease</keyword>
<dbReference type="InterPro" id="IPR016024">
    <property type="entry name" value="ARM-type_fold"/>
</dbReference>
<dbReference type="PROSITE" id="PS01159">
    <property type="entry name" value="WW_DOMAIN_1"/>
    <property type="match status" value="2"/>
</dbReference>
<feature type="compositionally biased region" description="Low complexity" evidence="9">
    <location>
        <begin position="139"/>
        <end position="153"/>
    </location>
</feature>
<keyword evidence="3 7" id="KW-0863">Zinc-finger</keyword>
<dbReference type="InterPro" id="IPR038765">
    <property type="entry name" value="Papain-like_cys_pep_sf"/>
</dbReference>
<dbReference type="CDD" id="cd00201">
    <property type="entry name" value="WW"/>
    <property type="match status" value="1"/>
</dbReference>
<evidence type="ECO:0000256" key="2">
    <source>
        <dbReference type="ARBA" id="ARBA00022723"/>
    </source>
</evidence>
<dbReference type="InterPro" id="IPR001202">
    <property type="entry name" value="WW_dom"/>
</dbReference>
<feature type="region of interest" description="Disordered" evidence="9">
    <location>
        <begin position="1"/>
        <end position="72"/>
    </location>
</feature>
<feature type="domain" description="FYVE-type" evidence="11">
    <location>
        <begin position="212"/>
        <end position="274"/>
    </location>
</feature>
<proteinExistence type="predicted"/>
<dbReference type="InterPro" id="IPR017455">
    <property type="entry name" value="Znf_FYVE-rel"/>
</dbReference>
<dbReference type="Gene3D" id="3.30.40.10">
    <property type="entry name" value="Zinc/RING finger domain, C3HC4 (zinc finger)"/>
    <property type="match status" value="1"/>
</dbReference>
<feature type="compositionally biased region" description="Low complexity" evidence="9">
    <location>
        <begin position="27"/>
        <end position="39"/>
    </location>
</feature>
<evidence type="ECO:0000256" key="5">
    <source>
        <dbReference type="ARBA" id="ARBA00022807"/>
    </source>
</evidence>
<evidence type="ECO:0000256" key="9">
    <source>
        <dbReference type="SAM" id="MobiDB-lite"/>
    </source>
</evidence>
<evidence type="ECO:0000259" key="11">
    <source>
        <dbReference type="PROSITE" id="PS50178"/>
    </source>
</evidence>
<dbReference type="InterPro" id="IPR013083">
    <property type="entry name" value="Znf_RING/FYVE/PHD"/>
</dbReference>
<dbReference type="Pfam" id="PF00397">
    <property type="entry name" value="WW"/>
    <property type="match status" value="2"/>
</dbReference>
<feature type="region of interest" description="Disordered" evidence="9">
    <location>
        <begin position="98"/>
        <end position="203"/>
    </location>
</feature>
<dbReference type="Proteomes" id="UP001530315">
    <property type="component" value="Unassembled WGS sequence"/>
</dbReference>
<dbReference type="InterPro" id="IPR011011">
    <property type="entry name" value="Znf_FYVE_PHD"/>
</dbReference>
<feature type="active site" evidence="8">
    <location>
        <position position="1001"/>
    </location>
</feature>
<protein>
    <recommendedName>
        <fullName evidence="15">HECT-type E3 ubiquitin transferase</fullName>
    </recommendedName>
</protein>
<feature type="compositionally biased region" description="Low complexity" evidence="9">
    <location>
        <begin position="305"/>
        <end position="316"/>
    </location>
</feature>
<dbReference type="PROSITE" id="PS50020">
    <property type="entry name" value="WW_DOMAIN_2"/>
    <property type="match status" value="2"/>
</dbReference>
<sequence>MFAVDDGRESSTSRGGGRWIESIDPNTGRTFYADTTTRTTRWDPPPGWGVTTTSNDGDDVDDIDDIDDDALPDGWEEMIDKSTGRAFYVDHSTRATTWTRPRRGEKKKKKEKRREGEEEDRRRGGGEEGGGGVTGGNLLGATTTTTTTTTTTLNRHGSHKRWDENPRVGSRRGAYAGGDDNDNRLRRHRANKSSESHPGPPPLDFVVVSVPDSMRSTCPGCNMGFTYTRRRHHCRLCGDVFCDPCSSTRTELPLVGKEYESPVRVCDLCARDVNRGNYFATRRYLTPLQLFDVDGNSRGGGGRGDAAAASPADAARGGSGEVAGEITSRTVAASLYSLYDDVETMVDNGVVTMMVPPRDLVRAVGRHLKDRANTAEYAVSALAGLLVLGSVSGDDSYAMAVCGWGEEGGGGASASSSSTVGRGGGRKRGEIVNDVLAILEWNGTDGRSLSALEQATKVVYYITDPNFVEGAISKLVRGGGGGGGATSNEEKKGNDDNRGPVDVDEAGETMVRDLHRIDVHRAFRAMLDHATSSESPSLQRWATASLRHLIAEDRRRACWTSPSPDGGGGTSKYESFMTRLVSTGGIMILCSLLSSDDGDTRNHAASALEAIVVSTREIRLASDASSSSLGPSRAGRGTADDSAIVDAIVSNGGCGPALAHLLISSDEAVSRLGCSLASSLISPLLTDPRGSGRALRRCVAGPDNGGGASFPADDDGLSSYRRAALALVVPDGPDEVSCLPLLIQIMRSGAEEGSRGGTPSRSIKLQVAAGECLAAISLAIGHIVSDASADSKDKSSYGSLYARAKKALEIMENERIFDMRIKIAWSLIHPQDPNGMPTYNRNGVYMVKLWFNGVERRVLVDDLLPVDDKGELLCSHTKNNDGCLELWVPILEKAYMKLCGGYDFPGSNSGVDLFCLTGWIPESIILPENPNDVRDFETPAERAWDRLYNAYSFGDCLATVSTSKALTEEKVKKVGLFTGHAYAVLKIVWASNGTKLLQLKNPWASKDDSYNMSKNPQYTITLSEEAIRKKATLWLLLSRHVTKQEQESGEVEAESKLNARLLRI</sequence>
<feature type="domain" description="WW" evidence="10">
    <location>
        <begin position="19"/>
        <end position="47"/>
    </location>
</feature>
<dbReference type="Gene3D" id="2.20.70.10">
    <property type="match status" value="2"/>
</dbReference>
<dbReference type="InterPro" id="IPR000306">
    <property type="entry name" value="Znf_FYVE"/>
</dbReference>
<dbReference type="InterPro" id="IPR011989">
    <property type="entry name" value="ARM-like"/>
</dbReference>
<reference evidence="13 14" key="1">
    <citation type="submission" date="2024-10" db="EMBL/GenBank/DDBJ databases">
        <title>Updated reference genomes for cyclostephanoid diatoms.</title>
        <authorList>
            <person name="Roberts W.R."/>
            <person name="Alverson A.J."/>
        </authorList>
    </citation>
    <scope>NUCLEOTIDE SEQUENCE [LARGE SCALE GENOMIC DNA]</scope>
    <source>
        <strain evidence="13 14">AJA276-08</strain>
    </source>
</reference>
<feature type="compositionally biased region" description="Basic and acidic residues" evidence="9">
    <location>
        <begin position="113"/>
        <end position="126"/>
    </location>
</feature>
<dbReference type="GO" id="GO:0008234">
    <property type="term" value="F:cysteine-type peptidase activity"/>
    <property type="evidence" value="ECO:0007669"/>
    <property type="project" value="UniProtKB-UniRule"/>
</dbReference>
<dbReference type="Pfam" id="PF01363">
    <property type="entry name" value="FYVE"/>
    <property type="match status" value="1"/>
</dbReference>
<dbReference type="GO" id="GO:0006508">
    <property type="term" value="P:proteolysis"/>
    <property type="evidence" value="ECO:0007669"/>
    <property type="project" value="UniProtKB-KW"/>
</dbReference>
<dbReference type="InterPro" id="IPR001300">
    <property type="entry name" value="Peptidase_C2_calpain_cat"/>
</dbReference>
<accession>A0ABD3NNL1</accession>
<keyword evidence="6" id="KW-0862">Zinc</keyword>
<evidence type="ECO:0000313" key="14">
    <source>
        <dbReference type="Proteomes" id="UP001530315"/>
    </source>
</evidence>
<keyword evidence="14" id="KW-1185">Reference proteome</keyword>
<gene>
    <name evidence="13" type="ORF">ACHAW5_007448</name>
</gene>
<dbReference type="EMBL" id="JALLAZ020001286">
    <property type="protein sequence ID" value="KAL3777474.1"/>
    <property type="molecule type" value="Genomic_DNA"/>
</dbReference>
<feature type="region of interest" description="Disordered" evidence="9">
    <location>
        <begin position="478"/>
        <end position="503"/>
    </location>
</feature>
<feature type="compositionally biased region" description="Basic residues" evidence="9">
    <location>
        <begin position="100"/>
        <end position="112"/>
    </location>
</feature>